<gene>
    <name evidence="1" type="ORF">AB6A40_011095</name>
</gene>
<dbReference type="AlphaFoldDB" id="A0ABD6F2D8"/>
<keyword evidence="2" id="KW-1185">Reference proteome</keyword>
<accession>A0ABD6F2D8</accession>
<reference evidence="1 2" key="1">
    <citation type="submission" date="2024-08" db="EMBL/GenBank/DDBJ databases">
        <title>Gnathostoma spinigerum genome.</title>
        <authorList>
            <person name="Gonzalez-Bertolin B."/>
            <person name="Monzon S."/>
            <person name="Zaballos A."/>
            <person name="Jimenez P."/>
            <person name="Dekumyoy P."/>
            <person name="Varona S."/>
            <person name="Cuesta I."/>
            <person name="Sumanam S."/>
            <person name="Adisakwattana P."/>
            <person name="Gasser R.B."/>
            <person name="Hernandez-Gonzalez A."/>
            <person name="Young N.D."/>
            <person name="Perteguer M.J."/>
        </authorList>
    </citation>
    <scope>NUCLEOTIDE SEQUENCE [LARGE SCALE GENOMIC DNA]</scope>
    <source>
        <strain evidence="1">AL3</strain>
        <tissue evidence="1">Liver</tissue>
    </source>
</reference>
<organism evidence="1 2">
    <name type="scientific">Gnathostoma spinigerum</name>
    <dbReference type="NCBI Taxonomy" id="75299"/>
    <lineage>
        <taxon>Eukaryota</taxon>
        <taxon>Metazoa</taxon>
        <taxon>Ecdysozoa</taxon>
        <taxon>Nematoda</taxon>
        <taxon>Chromadorea</taxon>
        <taxon>Rhabditida</taxon>
        <taxon>Spirurina</taxon>
        <taxon>Gnathostomatomorpha</taxon>
        <taxon>Gnathostomatoidea</taxon>
        <taxon>Gnathostomatidae</taxon>
        <taxon>Gnathostoma</taxon>
    </lineage>
</organism>
<sequence>MIQYDVFVDEEECKKPNSLAQFQSSFRGWCKKMAAYQNSVTKWQSWYDQNAHCPRNTGFVH</sequence>
<dbReference type="Proteomes" id="UP001608902">
    <property type="component" value="Unassembled WGS sequence"/>
</dbReference>
<name>A0ABD6F2D8_9BILA</name>
<evidence type="ECO:0000313" key="2">
    <source>
        <dbReference type="Proteomes" id="UP001608902"/>
    </source>
</evidence>
<protein>
    <submittedName>
        <fullName evidence="1">Uncharacterized protein</fullName>
    </submittedName>
</protein>
<evidence type="ECO:0000313" key="1">
    <source>
        <dbReference type="EMBL" id="MFH4984386.1"/>
    </source>
</evidence>
<proteinExistence type="predicted"/>
<dbReference type="EMBL" id="JBGFUD010017110">
    <property type="protein sequence ID" value="MFH4984386.1"/>
    <property type="molecule type" value="Genomic_DNA"/>
</dbReference>
<comment type="caution">
    <text evidence="1">The sequence shown here is derived from an EMBL/GenBank/DDBJ whole genome shotgun (WGS) entry which is preliminary data.</text>
</comment>